<dbReference type="EMBL" id="JRHC01000002">
    <property type="protein sequence ID" value="KJF43737.1"/>
    <property type="molecule type" value="Genomic_DNA"/>
</dbReference>
<dbReference type="InterPro" id="IPR000683">
    <property type="entry name" value="Gfo/Idh/MocA-like_OxRdtase_N"/>
</dbReference>
<name>A0A0D8JA23_9BACT</name>
<evidence type="ECO:0000256" key="2">
    <source>
        <dbReference type="ARBA" id="ARBA00023002"/>
    </source>
</evidence>
<keyword evidence="2" id="KW-0560">Oxidoreductase</keyword>
<dbReference type="PANTHER" id="PTHR22604">
    <property type="entry name" value="OXIDOREDUCTASES"/>
    <property type="match status" value="1"/>
</dbReference>
<evidence type="ECO:0000313" key="6">
    <source>
        <dbReference type="Proteomes" id="UP000032544"/>
    </source>
</evidence>
<dbReference type="PANTHER" id="PTHR22604:SF105">
    <property type="entry name" value="TRANS-1,2-DIHYDROBENZENE-1,2-DIOL DEHYDROGENASE"/>
    <property type="match status" value="1"/>
</dbReference>
<dbReference type="GO" id="GO:0016491">
    <property type="term" value="F:oxidoreductase activity"/>
    <property type="evidence" value="ECO:0007669"/>
    <property type="project" value="UniProtKB-KW"/>
</dbReference>
<dbReference type="Pfam" id="PF22725">
    <property type="entry name" value="GFO_IDH_MocA_C3"/>
    <property type="match status" value="1"/>
</dbReference>
<dbReference type="Gene3D" id="3.30.360.10">
    <property type="entry name" value="Dihydrodipicolinate Reductase, domain 2"/>
    <property type="match status" value="1"/>
</dbReference>
<organism evidence="5 6">
    <name type="scientific">Draconibacterium sediminis</name>
    <dbReference type="NCBI Taxonomy" id="1544798"/>
    <lineage>
        <taxon>Bacteria</taxon>
        <taxon>Pseudomonadati</taxon>
        <taxon>Bacteroidota</taxon>
        <taxon>Bacteroidia</taxon>
        <taxon>Marinilabiliales</taxon>
        <taxon>Prolixibacteraceae</taxon>
        <taxon>Draconibacterium</taxon>
    </lineage>
</organism>
<dbReference type="InterPro" id="IPR050984">
    <property type="entry name" value="Gfo/Idh/MocA_domain"/>
</dbReference>
<dbReference type="OrthoDB" id="9795543at2"/>
<keyword evidence="6" id="KW-1185">Reference proteome</keyword>
<reference evidence="5 6" key="1">
    <citation type="submission" date="2014-09" db="EMBL/GenBank/DDBJ databases">
        <title>Draft Genome Sequence of Draconibacterium sp. JN14CK-3.</title>
        <authorList>
            <person name="Dong C."/>
            <person name="Lai Q."/>
            <person name="Shao Z."/>
        </authorList>
    </citation>
    <scope>NUCLEOTIDE SEQUENCE [LARGE SCALE GENOMIC DNA]</scope>
    <source>
        <strain evidence="5 6">JN14CK-3</strain>
    </source>
</reference>
<evidence type="ECO:0000256" key="1">
    <source>
        <dbReference type="ARBA" id="ARBA00010928"/>
    </source>
</evidence>
<evidence type="ECO:0000313" key="5">
    <source>
        <dbReference type="EMBL" id="KJF43737.1"/>
    </source>
</evidence>
<proteinExistence type="inferred from homology"/>
<comment type="caution">
    <text evidence="5">The sequence shown here is derived from an EMBL/GenBank/DDBJ whole genome shotgun (WGS) entry which is preliminary data.</text>
</comment>
<dbReference type="SUPFAM" id="SSF51735">
    <property type="entry name" value="NAD(P)-binding Rossmann-fold domains"/>
    <property type="match status" value="1"/>
</dbReference>
<protein>
    <submittedName>
        <fullName evidence="5">Uncharacterized protein</fullName>
    </submittedName>
</protein>
<dbReference type="SUPFAM" id="SSF55347">
    <property type="entry name" value="Glyceraldehyde-3-phosphate dehydrogenase-like, C-terminal domain"/>
    <property type="match status" value="1"/>
</dbReference>
<gene>
    <name evidence="5" type="ORF">LH29_11670</name>
</gene>
<accession>A0A0D8JA23</accession>
<dbReference type="Pfam" id="PF01408">
    <property type="entry name" value="GFO_IDH_MocA"/>
    <property type="match status" value="1"/>
</dbReference>
<dbReference type="PATRIC" id="fig|1544798.3.peg.2489"/>
<dbReference type="InterPro" id="IPR036291">
    <property type="entry name" value="NAD(P)-bd_dom_sf"/>
</dbReference>
<evidence type="ECO:0000259" key="4">
    <source>
        <dbReference type="Pfam" id="PF22725"/>
    </source>
</evidence>
<feature type="domain" description="GFO/IDH/MocA-like oxidoreductase" evidence="4">
    <location>
        <begin position="132"/>
        <end position="247"/>
    </location>
</feature>
<dbReference type="Gene3D" id="3.40.50.720">
    <property type="entry name" value="NAD(P)-binding Rossmann-like Domain"/>
    <property type="match status" value="1"/>
</dbReference>
<dbReference type="STRING" id="1544798.LH29_11670"/>
<evidence type="ECO:0000259" key="3">
    <source>
        <dbReference type="Pfam" id="PF01408"/>
    </source>
</evidence>
<comment type="similarity">
    <text evidence="1">Belongs to the Gfo/Idh/MocA family.</text>
</comment>
<feature type="domain" description="Gfo/Idh/MocA-like oxidoreductase N-terminal" evidence="3">
    <location>
        <begin position="6"/>
        <end position="122"/>
    </location>
</feature>
<sequence length="334" mass="37856">MSKIYNWAVLGCGKIAKKFVNDLKLLPNAKLYAAASRDLNRAQDFANELGFEKAYGSYKEMVKDPNVDVVYIATPHSHHFEHTMLCLEHKKAVLCEKAFAMNQHEVAQMIQCAKENNTFLMEAFWTMFQPSFQKALEIINSGELGKLKMVRSDFAFNAEFNEEKRLYNVKLGGGSLLDIGIYPVFAALSTLGVPDLIKTSADFSSTGSEESIQMIFKYKGGEMASLSSSFAVHSPVQSEFCCEKGYVILHPRWFTPTDLTVWKGDEERKLIPNETKEGAGYQYEAKHVMECLDSGLIESPKMTWKMSEDLIQTLDRIRIDAGIFFPNHDEKLFF</sequence>
<dbReference type="AlphaFoldDB" id="A0A0D8JA23"/>
<dbReference type="GO" id="GO:0000166">
    <property type="term" value="F:nucleotide binding"/>
    <property type="evidence" value="ECO:0007669"/>
    <property type="project" value="InterPro"/>
</dbReference>
<dbReference type="Proteomes" id="UP000032544">
    <property type="component" value="Unassembled WGS sequence"/>
</dbReference>
<dbReference type="InterPro" id="IPR055170">
    <property type="entry name" value="GFO_IDH_MocA-like_dom"/>
</dbReference>
<dbReference type="RefSeq" id="WP_045029642.1">
    <property type="nucleotide sequence ID" value="NZ_JRHC01000002.1"/>
</dbReference>